<dbReference type="EMBL" id="DUJS01000004">
    <property type="protein sequence ID" value="HII70485.1"/>
    <property type="molecule type" value="Genomic_DNA"/>
</dbReference>
<dbReference type="SUPFAM" id="SSF52121">
    <property type="entry name" value="Lumazine synthase"/>
    <property type="match status" value="1"/>
</dbReference>
<evidence type="ECO:0000256" key="2">
    <source>
        <dbReference type="ARBA" id="ARBA00004887"/>
    </source>
</evidence>
<proteinExistence type="inferred from homology"/>
<dbReference type="GO" id="GO:0009231">
    <property type="term" value="P:riboflavin biosynthetic process"/>
    <property type="evidence" value="ECO:0007669"/>
    <property type="project" value="UniProtKB-UniPathway"/>
</dbReference>
<dbReference type="NCBIfam" id="TIGR01506">
    <property type="entry name" value="ribC_arch"/>
    <property type="match status" value="1"/>
</dbReference>
<feature type="compositionally biased region" description="Basic and acidic residues" evidence="10">
    <location>
        <begin position="136"/>
        <end position="150"/>
    </location>
</feature>
<comment type="caution">
    <text evidence="11">The sequence shown here is derived from an EMBL/GenBank/DDBJ whole genome shotgun (WGS) entry which is preliminary data.</text>
</comment>
<evidence type="ECO:0000313" key="11">
    <source>
        <dbReference type="EMBL" id="HII70485.1"/>
    </source>
</evidence>
<dbReference type="GeneID" id="1477664"/>
<dbReference type="Gene3D" id="3.40.50.960">
    <property type="entry name" value="Lumazine/riboflavin synthase"/>
    <property type="match status" value="1"/>
</dbReference>
<name>A0A832T218_9EURY</name>
<dbReference type="RefSeq" id="WP_011018731.1">
    <property type="nucleotide sequence ID" value="NZ_DUJS01000004.1"/>
</dbReference>
<dbReference type="Proteomes" id="UP000619545">
    <property type="component" value="Unassembled WGS sequence"/>
</dbReference>
<sequence length="157" mass="17370">MTRYKVGLADTTFARVDMASVAEKVLKEHLPGVETPRYTVPGIKDLPVACKRLIEEEGCDLVMAFGMPGPTEIDKQCAMVASMGLILAQLLTNTHIIEVFVHEDEAEDERELHELAVKRAEEHALNVVKMLEKPEALTREAGMGRREGHPDVGPARL</sequence>
<reference evidence="11" key="1">
    <citation type="journal article" date="2020" name="bioRxiv">
        <title>A rank-normalized archaeal taxonomy based on genome phylogeny resolves widespread incomplete and uneven classifications.</title>
        <authorList>
            <person name="Rinke C."/>
            <person name="Chuvochina M."/>
            <person name="Mussig A.J."/>
            <person name="Chaumeil P.-A."/>
            <person name="Waite D.W."/>
            <person name="Whitman W.B."/>
            <person name="Parks D.H."/>
            <person name="Hugenholtz P."/>
        </authorList>
    </citation>
    <scope>NUCLEOTIDE SEQUENCE</scope>
    <source>
        <strain evidence="11">UBA8853</strain>
    </source>
</reference>
<evidence type="ECO:0000313" key="12">
    <source>
        <dbReference type="Proteomes" id="UP000619545"/>
    </source>
</evidence>
<dbReference type="CDD" id="cd09210">
    <property type="entry name" value="Riboflavin_synthase_archaeal"/>
    <property type="match status" value="1"/>
</dbReference>
<evidence type="ECO:0000256" key="1">
    <source>
        <dbReference type="ARBA" id="ARBA00000968"/>
    </source>
</evidence>
<feature type="region of interest" description="Disordered" evidence="10">
    <location>
        <begin position="136"/>
        <end position="157"/>
    </location>
</feature>
<evidence type="ECO:0000256" key="3">
    <source>
        <dbReference type="ARBA" id="ARBA00007424"/>
    </source>
</evidence>
<evidence type="ECO:0000256" key="7">
    <source>
        <dbReference type="ARBA" id="ARBA00022679"/>
    </source>
</evidence>
<dbReference type="UniPathway" id="UPA00275">
    <property type="reaction ID" value="UER00405"/>
</dbReference>
<protein>
    <recommendedName>
        <fullName evidence="5 8">Riboflavin synthase</fullName>
        <ecNumber evidence="4 8">2.5.1.9</ecNumber>
    </recommendedName>
</protein>
<gene>
    <name evidence="11" type="ORF">HA336_04550</name>
</gene>
<dbReference type="AlphaFoldDB" id="A0A832T218"/>
<comment type="catalytic activity">
    <reaction evidence="1 9">
        <text>2 6,7-dimethyl-8-(1-D-ribityl)lumazine + H(+) = 5-amino-6-(D-ribitylamino)uracil + riboflavin</text>
        <dbReference type="Rhea" id="RHEA:20772"/>
        <dbReference type="ChEBI" id="CHEBI:15378"/>
        <dbReference type="ChEBI" id="CHEBI:15934"/>
        <dbReference type="ChEBI" id="CHEBI:57986"/>
        <dbReference type="ChEBI" id="CHEBI:58201"/>
        <dbReference type="EC" id="2.5.1.9"/>
    </reaction>
</comment>
<comment type="similarity">
    <text evidence="3 9">Belongs to the DMRL synthase family.</text>
</comment>
<dbReference type="OMA" id="QLMTNTH"/>
<evidence type="ECO:0000256" key="9">
    <source>
        <dbReference type="PIRNR" id="PIRNR015750"/>
    </source>
</evidence>
<keyword evidence="6 9" id="KW-0686">Riboflavin biosynthesis</keyword>
<dbReference type="GO" id="GO:0004746">
    <property type="term" value="F:riboflavin synthase activity"/>
    <property type="evidence" value="ECO:0007669"/>
    <property type="project" value="UniProtKB-UniRule"/>
</dbReference>
<dbReference type="InterPro" id="IPR036467">
    <property type="entry name" value="LS/RS_sf"/>
</dbReference>
<evidence type="ECO:0000256" key="4">
    <source>
        <dbReference type="ARBA" id="ARBA00012827"/>
    </source>
</evidence>
<dbReference type="Pfam" id="PF00885">
    <property type="entry name" value="DMRL_synthase"/>
    <property type="match status" value="1"/>
</dbReference>
<evidence type="ECO:0000256" key="8">
    <source>
        <dbReference type="NCBIfam" id="TIGR01506"/>
    </source>
</evidence>
<keyword evidence="7 9" id="KW-0808">Transferase</keyword>
<organism evidence="11 12">
    <name type="scientific">Methanopyrus kandleri</name>
    <dbReference type="NCBI Taxonomy" id="2320"/>
    <lineage>
        <taxon>Archaea</taxon>
        <taxon>Methanobacteriati</taxon>
        <taxon>Methanobacteriota</taxon>
        <taxon>Methanomada group</taxon>
        <taxon>Methanopyri</taxon>
        <taxon>Methanopyrales</taxon>
        <taxon>Methanopyraceae</taxon>
        <taxon>Methanopyrus</taxon>
    </lineage>
</organism>
<evidence type="ECO:0000256" key="6">
    <source>
        <dbReference type="ARBA" id="ARBA00022619"/>
    </source>
</evidence>
<evidence type="ECO:0000256" key="5">
    <source>
        <dbReference type="ARBA" id="ARBA00013950"/>
    </source>
</evidence>
<accession>A0A832T218</accession>
<comment type="pathway">
    <text evidence="2">Cofactor biosynthesis; riboflavin biosynthesis; riboflavin from 2-hydroxy-3-oxobutyl phosphate and 5-amino-6-(D-ribitylamino)uracil: step 2/2.</text>
</comment>
<dbReference type="GO" id="GO:0009349">
    <property type="term" value="C:riboflavin synthase complex"/>
    <property type="evidence" value="ECO:0007669"/>
    <property type="project" value="InterPro"/>
</dbReference>
<dbReference type="InterPro" id="IPR002180">
    <property type="entry name" value="LS/RS"/>
</dbReference>
<evidence type="ECO:0000256" key="10">
    <source>
        <dbReference type="SAM" id="MobiDB-lite"/>
    </source>
</evidence>
<dbReference type="PIRSF" id="PIRSF015750">
    <property type="entry name" value="Ribfl_synth_arc"/>
    <property type="match status" value="1"/>
</dbReference>
<dbReference type="InterPro" id="IPR006399">
    <property type="entry name" value="Ribfl_synth_arc"/>
</dbReference>
<dbReference type="EC" id="2.5.1.9" evidence="4 8"/>